<feature type="domain" description="NlpC/P60" evidence="5">
    <location>
        <begin position="36"/>
        <end position="93"/>
    </location>
</feature>
<dbReference type="Pfam" id="PF00877">
    <property type="entry name" value="NLPC_P60"/>
    <property type="match status" value="1"/>
</dbReference>
<dbReference type="InterPro" id="IPR038765">
    <property type="entry name" value="Papain-like_cys_pep_sf"/>
</dbReference>
<evidence type="ECO:0000256" key="3">
    <source>
        <dbReference type="ARBA" id="ARBA00022801"/>
    </source>
</evidence>
<evidence type="ECO:0000313" key="7">
    <source>
        <dbReference type="Proteomes" id="UP001288778"/>
    </source>
</evidence>
<keyword evidence="4" id="KW-0788">Thiol protease</keyword>
<name>A0AAW9I6H6_CLOPF</name>
<evidence type="ECO:0000256" key="4">
    <source>
        <dbReference type="ARBA" id="ARBA00022807"/>
    </source>
</evidence>
<reference evidence="6" key="1">
    <citation type="submission" date="2019-11" db="EMBL/GenBank/DDBJ databases">
        <title>Characterization of Clostridium perfringens isolates from swine manure treated agricultural soils.</title>
        <authorList>
            <person name="Wushke S.T."/>
        </authorList>
    </citation>
    <scope>NUCLEOTIDE SEQUENCE</scope>
    <source>
        <strain evidence="6">X94</strain>
    </source>
</reference>
<comment type="similarity">
    <text evidence="1">Belongs to the peptidase C40 family.</text>
</comment>
<accession>A0AAW9I6H6</accession>
<dbReference type="InterPro" id="IPR000064">
    <property type="entry name" value="NLP_P60_dom"/>
</dbReference>
<gene>
    <name evidence="6" type="ORF">GNF68_16255</name>
</gene>
<keyword evidence="3" id="KW-0378">Hydrolase</keyword>
<evidence type="ECO:0000256" key="2">
    <source>
        <dbReference type="ARBA" id="ARBA00022670"/>
    </source>
</evidence>
<dbReference type="PANTHER" id="PTHR47053:SF1">
    <property type="entry name" value="MUREIN DD-ENDOPEPTIDASE MEPH-RELATED"/>
    <property type="match status" value="1"/>
</dbReference>
<protein>
    <submittedName>
        <fullName evidence="6">Peptidoglycan endopeptidase</fullName>
    </submittedName>
</protein>
<keyword evidence="2" id="KW-0645">Protease</keyword>
<dbReference type="InterPro" id="IPR051202">
    <property type="entry name" value="Peptidase_C40"/>
</dbReference>
<feature type="non-terminal residue" evidence="6">
    <location>
        <position position="1"/>
    </location>
</feature>
<comment type="caution">
    <text evidence="6">The sequence shown here is derived from an EMBL/GenBank/DDBJ whole genome shotgun (WGS) entry which is preliminary data.</text>
</comment>
<dbReference type="PANTHER" id="PTHR47053">
    <property type="entry name" value="MUREIN DD-ENDOPEPTIDASE MEPH-RELATED"/>
    <property type="match status" value="1"/>
</dbReference>
<dbReference type="GO" id="GO:0006508">
    <property type="term" value="P:proteolysis"/>
    <property type="evidence" value="ECO:0007669"/>
    <property type="project" value="UniProtKB-KW"/>
</dbReference>
<dbReference type="Proteomes" id="UP001288778">
    <property type="component" value="Unassembled WGS sequence"/>
</dbReference>
<dbReference type="EMBL" id="WNUI01000428">
    <property type="protein sequence ID" value="MDZ4910545.1"/>
    <property type="molecule type" value="Genomic_DNA"/>
</dbReference>
<dbReference type="SUPFAM" id="SSF54001">
    <property type="entry name" value="Cysteine proteinases"/>
    <property type="match status" value="1"/>
</dbReference>
<dbReference type="AlphaFoldDB" id="A0AAW9I6H6"/>
<dbReference type="PROSITE" id="PS51935">
    <property type="entry name" value="NLPC_P60"/>
    <property type="match status" value="1"/>
</dbReference>
<sequence>VKLSNESTGWESSDYISIYTGSTSQTESSTNNPSNISKAQAIVKTAHEQLGKPYVWGSEGPNSFDCSGSVHYVFGKHEEQTPRASIDKYKVEI</sequence>
<proteinExistence type="inferred from homology"/>
<dbReference type="Gene3D" id="3.90.1720.10">
    <property type="entry name" value="endopeptidase domain like (from Nostoc punctiforme)"/>
    <property type="match status" value="1"/>
</dbReference>
<evidence type="ECO:0000259" key="5">
    <source>
        <dbReference type="PROSITE" id="PS51935"/>
    </source>
</evidence>
<organism evidence="6 7">
    <name type="scientific">Clostridium perfringens</name>
    <dbReference type="NCBI Taxonomy" id="1502"/>
    <lineage>
        <taxon>Bacteria</taxon>
        <taxon>Bacillati</taxon>
        <taxon>Bacillota</taxon>
        <taxon>Clostridia</taxon>
        <taxon>Eubacteriales</taxon>
        <taxon>Clostridiaceae</taxon>
        <taxon>Clostridium</taxon>
    </lineage>
</organism>
<evidence type="ECO:0000256" key="1">
    <source>
        <dbReference type="ARBA" id="ARBA00007074"/>
    </source>
</evidence>
<evidence type="ECO:0000313" key="6">
    <source>
        <dbReference type="EMBL" id="MDZ4910545.1"/>
    </source>
</evidence>
<dbReference type="GO" id="GO:0008234">
    <property type="term" value="F:cysteine-type peptidase activity"/>
    <property type="evidence" value="ECO:0007669"/>
    <property type="project" value="UniProtKB-KW"/>
</dbReference>